<dbReference type="RefSeq" id="WP_202884575.1">
    <property type="nucleotide sequence ID" value="NZ_FOOI01000014.1"/>
</dbReference>
<gene>
    <name evidence="5" type="ORF">FHR37_005882</name>
    <name evidence="6" type="ORF">SAMN05421678_11434</name>
</gene>
<evidence type="ECO:0000313" key="5">
    <source>
        <dbReference type="EMBL" id="NYH87031.1"/>
    </source>
</evidence>
<evidence type="ECO:0000259" key="4">
    <source>
        <dbReference type="Pfam" id="PF03816"/>
    </source>
</evidence>
<dbReference type="NCBIfam" id="TIGR00350">
    <property type="entry name" value="lytR_cpsA_psr"/>
    <property type="match status" value="1"/>
</dbReference>
<dbReference type="EMBL" id="FOOI01000014">
    <property type="protein sequence ID" value="SFH23530.1"/>
    <property type="molecule type" value="Genomic_DNA"/>
</dbReference>
<reference evidence="5 8" key="2">
    <citation type="submission" date="2020-07" db="EMBL/GenBank/DDBJ databases">
        <title>Sequencing the genomes of 1000 actinobacteria strains.</title>
        <authorList>
            <person name="Klenk H.-P."/>
        </authorList>
    </citation>
    <scope>NUCLEOTIDE SEQUENCE [LARGE SCALE GENOMIC DNA]</scope>
    <source>
        <strain evidence="5 8">DSM 45117</strain>
    </source>
</reference>
<feature type="transmembrane region" description="Helical" evidence="3">
    <location>
        <begin position="126"/>
        <end position="145"/>
    </location>
</feature>
<reference evidence="6 7" key="1">
    <citation type="submission" date="2016-10" db="EMBL/GenBank/DDBJ databases">
        <authorList>
            <person name="de Groot N.N."/>
        </authorList>
    </citation>
    <scope>NUCLEOTIDE SEQUENCE [LARGE SCALE GENOMIC DNA]</scope>
    <source>
        <strain evidence="6 7">CPCC 202808</strain>
    </source>
</reference>
<evidence type="ECO:0000313" key="8">
    <source>
        <dbReference type="Proteomes" id="UP000533017"/>
    </source>
</evidence>
<feature type="compositionally biased region" description="Basic and acidic residues" evidence="2">
    <location>
        <begin position="1"/>
        <end position="11"/>
    </location>
</feature>
<name>A0A1I2YCV3_9ACTN</name>
<keyword evidence="8" id="KW-1185">Reference proteome</keyword>
<evidence type="ECO:0000256" key="1">
    <source>
        <dbReference type="ARBA" id="ARBA00006068"/>
    </source>
</evidence>
<dbReference type="EMBL" id="JACBZA010000001">
    <property type="protein sequence ID" value="NYH87031.1"/>
    <property type="molecule type" value="Genomic_DNA"/>
</dbReference>
<dbReference type="AlphaFoldDB" id="A0A1I2YCV3"/>
<dbReference type="InterPro" id="IPR050922">
    <property type="entry name" value="LytR/CpsA/Psr_CW_biosynth"/>
</dbReference>
<feature type="transmembrane region" description="Helical" evidence="3">
    <location>
        <begin position="54"/>
        <end position="72"/>
    </location>
</feature>
<dbReference type="PANTHER" id="PTHR33392:SF6">
    <property type="entry name" value="POLYISOPRENYL-TEICHOIC ACID--PEPTIDOGLYCAN TEICHOIC ACID TRANSFERASE TAGU"/>
    <property type="match status" value="1"/>
</dbReference>
<accession>A0A1I2YCV3</accession>
<dbReference type="PANTHER" id="PTHR33392">
    <property type="entry name" value="POLYISOPRENYL-TEICHOIC ACID--PEPTIDOGLYCAN TEICHOIC ACID TRANSFERASE TAGU"/>
    <property type="match status" value="1"/>
</dbReference>
<dbReference type="InterPro" id="IPR004474">
    <property type="entry name" value="LytR_CpsA_psr"/>
</dbReference>
<feature type="region of interest" description="Disordered" evidence="2">
    <location>
        <begin position="459"/>
        <end position="499"/>
    </location>
</feature>
<dbReference type="Proteomes" id="UP000199052">
    <property type="component" value="Unassembled WGS sequence"/>
</dbReference>
<evidence type="ECO:0000256" key="3">
    <source>
        <dbReference type="SAM" id="Phobius"/>
    </source>
</evidence>
<sequence length="508" mass="54552">MSELVRDEHDTSSTPPVTDRRRRRPVSFTSALLLTVAGAIVPGLGLLAAGRRRLGAAVLAVAVALLVFIAWIGLTQRRSLLHWLVQPDTLRVIGILLPMVGLAWMVVIVLTYRSLRPWNISPLQRILGSALVTLLVLAVLTPLAVGGRYAQVQRGVVQDVFAGTESRSATRPKNVTAADPWAGQDRVNVLLLGGDGGKDRSGIRPDSIQVASIDTHTGNTVLFSLPRNLEKVPFPPGSSLAKAYKGGVYAGPGDQLEWMINSIYRNVPAQHPGLLDSDNPGADATKLAVGQALGLKLDYYVLINLQGFAQLVNALGGITVNINERVAIGGATDEGIKPSGYLHPGPNQHLDGYHALWFARGRYGADDYQRMLRQRCAMKAIIDQANPGTVLTRYEAIAKTSKHIVLTDIPGSLLPAFVDLSMKVKGGDVKSIAFTNKIIKPWNPDYKLIHKRVSTALAASEKAPPTKKPATNRTVKPTPTPKPSVSATPDPNAPADSLADACAYRPIQ</sequence>
<protein>
    <submittedName>
        <fullName evidence="6">Cell envelope-related function transcriptional attenuator common domain-containing protein</fullName>
    </submittedName>
    <submittedName>
        <fullName evidence="5">LCP family protein required for cell wall assembly</fullName>
    </submittedName>
</protein>
<dbReference type="Gene3D" id="3.40.630.190">
    <property type="entry name" value="LCP protein"/>
    <property type="match status" value="1"/>
</dbReference>
<dbReference type="Pfam" id="PF03816">
    <property type="entry name" value="LytR_cpsA_psr"/>
    <property type="match status" value="1"/>
</dbReference>
<feature type="domain" description="Cell envelope-related transcriptional attenuator" evidence="4">
    <location>
        <begin position="204"/>
        <end position="385"/>
    </location>
</feature>
<keyword evidence="3" id="KW-0472">Membrane</keyword>
<keyword evidence="3" id="KW-1133">Transmembrane helix</keyword>
<comment type="similarity">
    <text evidence="1">Belongs to the LytR/CpsA/Psr (LCP) family.</text>
</comment>
<dbReference type="Proteomes" id="UP000533017">
    <property type="component" value="Unassembled WGS sequence"/>
</dbReference>
<evidence type="ECO:0000313" key="6">
    <source>
        <dbReference type="EMBL" id="SFH23530.1"/>
    </source>
</evidence>
<feature type="transmembrane region" description="Helical" evidence="3">
    <location>
        <begin position="26"/>
        <end position="47"/>
    </location>
</feature>
<dbReference type="STRING" id="504797.SAMN05421678_11434"/>
<proteinExistence type="inferred from homology"/>
<feature type="region of interest" description="Disordered" evidence="2">
    <location>
        <begin position="1"/>
        <end position="23"/>
    </location>
</feature>
<feature type="transmembrane region" description="Helical" evidence="3">
    <location>
        <begin position="92"/>
        <end position="114"/>
    </location>
</feature>
<evidence type="ECO:0000256" key="2">
    <source>
        <dbReference type="SAM" id="MobiDB-lite"/>
    </source>
</evidence>
<evidence type="ECO:0000313" key="7">
    <source>
        <dbReference type="Proteomes" id="UP000199052"/>
    </source>
</evidence>
<organism evidence="6 7">
    <name type="scientific">Actinopolymorpha cephalotaxi</name>
    <dbReference type="NCBI Taxonomy" id="504797"/>
    <lineage>
        <taxon>Bacteria</taxon>
        <taxon>Bacillati</taxon>
        <taxon>Actinomycetota</taxon>
        <taxon>Actinomycetes</taxon>
        <taxon>Propionibacteriales</taxon>
        <taxon>Actinopolymorphaceae</taxon>
        <taxon>Actinopolymorpha</taxon>
    </lineage>
</organism>
<keyword evidence="3" id="KW-0812">Transmembrane</keyword>